<dbReference type="CDD" id="cd00125">
    <property type="entry name" value="PLA2c"/>
    <property type="match status" value="1"/>
</dbReference>
<keyword evidence="3 20" id="KW-0964">Secreted</keyword>
<dbReference type="GO" id="GO:0005509">
    <property type="term" value="F:calcium ion binding"/>
    <property type="evidence" value="ECO:0007669"/>
    <property type="project" value="InterPro"/>
</dbReference>
<dbReference type="GO" id="GO:0005102">
    <property type="term" value="F:signaling receptor binding"/>
    <property type="evidence" value="ECO:0007669"/>
    <property type="project" value="UniProtKB-ARBA"/>
</dbReference>
<evidence type="ECO:0000259" key="21">
    <source>
        <dbReference type="SMART" id="SM00085"/>
    </source>
</evidence>
<dbReference type="PROSITE" id="PS00118">
    <property type="entry name" value="PA2_HIS"/>
    <property type="match status" value="1"/>
</dbReference>
<feature type="binding site" evidence="17">
    <location>
        <position position="69"/>
    </location>
    <ligand>
        <name>Ca(2+)</name>
        <dbReference type="ChEBI" id="CHEBI:29108"/>
    </ligand>
</feature>
<dbReference type="Proteomes" id="UP000694680">
    <property type="component" value="Chromosome 12"/>
</dbReference>
<reference evidence="22" key="3">
    <citation type="submission" date="2025-09" db="UniProtKB">
        <authorList>
            <consortium name="Ensembl"/>
        </authorList>
    </citation>
    <scope>IDENTIFICATION</scope>
</reference>
<dbReference type="GO" id="GO:0016042">
    <property type="term" value="P:lipid catabolic process"/>
    <property type="evidence" value="ECO:0007669"/>
    <property type="project" value="InterPro"/>
</dbReference>
<comment type="cofactor">
    <cofactor evidence="17">
        <name>Ca(2+)</name>
        <dbReference type="ChEBI" id="CHEBI:29108"/>
    </cofactor>
    <text evidence="17">Binds 1 Ca(2+) ion per subunit.</text>
</comment>
<dbReference type="Gene3D" id="1.20.90.10">
    <property type="entry name" value="Phospholipase A2 domain"/>
    <property type="match status" value="1"/>
</dbReference>
<dbReference type="GO" id="GO:0050482">
    <property type="term" value="P:arachidonate secretion"/>
    <property type="evidence" value="ECO:0007669"/>
    <property type="project" value="InterPro"/>
</dbReference>
<dbReference type="InterPro" id="IPR016090">
    <property type="entry name" value="PLA2-like_dom"/>
</dbReference>
<evidence type="ECO:0000256" key="8">
    <source>
        <dbReference type="ARBA" id="ARBA00023157"/>
    </source>
</evidence>
<evidence type="ECO:0000256" key="16">
    <source>
        <dbReference type="PIRSR" id="PIRSR601211-1"/>
    </source>
</evidence>
<dbReference type="AlphaFoldDB" id="A0A8C5I0C2"/>
<keyword evidence="5 20" id="KW-0378">Hydrolase</keyword>
<dbReference type="GO" id="GO:0005576">
    <property type="term" value="C:extracellular region"/>
    <property type="evidence" value="ECO:0007669"/>
    <property type="project" value="UniProtKB-SubCell"/>
</dbReference>
<comment type="catalytic activity">
    <reaction evidence="10">
        <text>1-hexadecanoyl-2-(9Z-octadecenoyl)-sn-glycero-3-phospho-(1'-sn-glycerol) + H2O = 1-hexadecanoyl-sn-glycero-3-phospho-(1'-sn-glycerol) + (9Z)-octadecenoate + H(+)</text>
        <dbReference type="Rhea" id="RHEA:40919"/>
        <dbReference type="ChEBI" id="CHEBI:15377"/>
        <dbReference type="ChEBI" id="CHEBI:15378"/>
        <dbReference type="ChEBI" id="CHEBI:30823"/>
        <dbReference type="ChEBI" id="CHEBI:72841"/>
        <dbReference type="ChEBI" id="CHEBI:75158"/>
    </reaction>
    <physiologicalReaction direction="left-to-right" evidence="10">
        <dbReference type="Rhea" id="RHEA:40920"/>
    </physiologicalReaction>
</comment>
<evidence type="ECO:0000256" key="2">
    <source>
        <dbReference type="ARBA" id="ARBA00013278"/>
    </source>
</evidence>
<feature type="binding site" evidence="17">
    <location>
        <position position="86"/>
    </location>
    <ligand>
        <name>Ca(2+)</name>
        <dbReference type="ChEBI" id="CHEBI:29108"/>
    </ligand>
</feature>
<feature type="active site" evidence="16">
    <location>
        <position position="85"/>
    </location>
</feature>
<dbReference type="PANTHER" id="PTHR11716:SF94">
    <property type="entry name" value="PHOSPHOLIPASE A2"/>
    <property type="match status" value="1"/>
</dbReference>
<evidence type="ECO:0000256" key="7">
    <source>
        <dbReference type="ARBA" id="ARBA00023098"/>
    </source>
</evidence>
<dbReference type="GO" id="GO:0005543">
    <property type="term" value="F:phospholipid binding"/>
    <property type="evidence" value="ECO:0007669"/>
    <property type="project" value="TreeGrafter"/>
</dbReference>
<evidence type="ECO:0000256" key="6">
    <source>
        <dbReference type="ARBA" id="ARBA00022837"/>
    </source>
</evidence>
<feature type="disulfide bond" evidence="18">
    <location>
        <begin position="88"/>
        <end position="137"/>
    </location>
</feature>
<feature type="disulfide bond" evidence="18">
    <location>
        <begin position="123"/>
        <end position="135"/>
    </location>
</feature>
<feature type="binding site" evidence="17">
    <location>
        <position position="67"/>
    </location>
    <ligand>
        <name>Ca(2+)</name>
        <dbReference type="ChEBI" id="CHEBI:29108"/>
    </ligand>
</feature>
<evidence type="ECO:0000256" key="9">
    <source>
        <dbReference type="ARBA" id="ARBA00047535"/>
    </source>
</evidence>
<comment type="catalytic activity">
    <reaction evidence="11">
        <text>N-hexadecanoyl-1,2-di-(9Z-octadecenoyl)-sn-glycero-3-phosphoethanolamine + H2O = N-hexadecanoyl-1-(9Z-octadecenoyl)-sn-glycero-3-phosphoethanolamine + (9Z)-octadecenoate + H(+)</text>
        <dbReference type="Rhea" id="RHEA:45424"/>
        <dbReference type="ChEBI" id="CHEBI:15377"/>
        <dbReference type="ChEBI" id="CHEBI:15378"/>
        <dbReference type="ChEBI" id="CHEBI:30823"/>
        <dbReference type="ChEBI" id="CHEBI:78097"/>
        <dbReference type="ChEBI" id="CHEBI:85217"/>
    </reaction>
    <physiologicalReaction direction="left-to-right" evidence="11">
        <dbReference type="Rhea" id="RHEA:45425"/>
    </physiologicalReaction>
</comment>
<dbReference type="FunFam" id="1.20.90.10:FF:000011">
    <property type="entry name" value="Phospholipase A(2)"/>
    <property type="match status" value="1"/>
</dbReference>
<proteinExistence type="inferred from homology"/>
<feature type="disulfide bond" evidence="18">
    <location>
        <begin position="98"/>
        <end position="130"/>
    </location>
</feature>
<protein>
    <recommendedName>
        <fullName evidence="2 20">Phospholipase A2</fullName>
        <ecNumber evidence="2 20">3.1.1.4</ecNumber>
    </recommendedName>
</protein>
<evidence type="ECO:0000256" key="3">
    <source>
        <dbReference type="ARBA" id="ARBA00022525"/>
    </source>
</evidence>
<dbReference type="GO" id="GO:0006644">
    <property type="term" value="P:phospholipid metabolic process"/>
    <property type="evidence" value="ECO:0007669"/>
    <property type="project" value="InterPro"/>
</dbReference>
<evidence type="ECO:0000256" key="18">
    <source>
        <dbReference type="PIRSR" id="PIRSR601211-3"/>
    </source>
</evidence>
<comment type="catalytic activity">
    <reaction evidence="14">
        <text>1-hexadecanoyl-2-(9Z-octadecenoyl)-sn-glycero-3-phosphocholine + H2O = 1-hexadecanoyl-sn-glycero-3-phosphocholine + (9Z)-octadecenoate + H(+)</text>
        <dbReference type="Rhea" id="RHEA:38779"/>
        <dbReference type="ChEBI" id="CHEBI:15377"/>
        <dbReference type="ChEBI" id="CHEBI:15378"/>
        <dbReference type="ChEBI" id="CHEBI:30823"/>
        <dbReference type="ChEBI" id="CHEBI:72998"/>
        <dbReference type="ChEBI" id="CHEBI:73001"/>
    </reaction>
    <physiologicalReaction direction="left-to-right" evidence="14">
        <dbReference type="Rhea" id="RHEA:38780"/>
    </physiologicalReaction>
</comment>
<dbReference type="InterPro" id="IPR033112">
    <property type="entry name" value="PLA2_Asp_AS"/>
</dbReference>
<organism evidence="22 23">
    <name type="scientific">Gouania willdenowi</name>
    <name type="common">Blunt-snouted clingfish</name>
    <name type="synonym">Lepadogaster willdenowi</name>
    <dbReference type="NCBI Taxonomy" id="441366"/>
    <lineage>
        <taxon>Eukaryota</taxon>
        <taxon>Metazoa</taxon>
        <taxon>Chordata</taxon>
        <taxon>Craniata</taxon>
        <taxon>Vertebrata</taxon>
        <taxon>Euteleostomi</taxon>
        <taxon>Actinopterygii</taxon>
        <taxon>Neopterygii</taxon>
        <taxon>Teleostei</taxon>
        <taxon>Neoteleostei</taxon>
        <taxon>Acanthomorphata</taxon>
        <taxon>Ovalentaria</taxon>
        <taxon>Blenniimorphae</taxon>
        <taxon>Blenniiformes</taxon>
        <taxon>Gobiesocoidei</taxon>
        <taxon>Gobiesocidae</taxon>
        <taxon>Gobiesocinae</taxon>
        <taxon>Gouania</taxon>
    </lineage>
</organism>
<evidence type="ECO:0000313" key="22">
    <source>
        <dbReference type="Ensembl" id="ENSGWIP00000051311.1"/>
    </source>
</evidence>
<evidence type="ECO:0000256" key="4">
    <source>
        <dbReference type="ARBA" id="ARBA00022723"/>
    </source>
</evidence>
<keyword evidence="8 18" id="KW-1015">Disulfide bond</keyword>
<keyword evidence="6 17" id="KW-0106">Calcium</keyword>
<dbReference type="PRINTS" id="PR00389">
    <property type="entry name" value="PHPHLIPASEA2"/>
</dbReference>
<evidence type="ECO:0000256" key="15">
    <source>
        <dbReference type="ARBA" id="ARBA00049039"/>
    </source>
</evidence>
<feature type="binding site" evidence="17">
    <location>
        <position position="65"/>
    </location>
    <ligand>
        <name>Ca(2+)</name>
        <dbReference type="ChEBI" id="CHEBI:29108"/>
    </ligand>
</feature>
<comment type="subcellular location">
    <subcellularLocation>
        <location evidence="1 20">Secreted</location>
    </subcellularLocation>
</comment>
<gene>
    <name evidence="22" type="primary">LOC114473357</name>
</gene>
<reference evidence="22" key="1">
    <citation type="submission" date="2020-06" db="EMBL/GenBank/DDBJ databases">
        <authorList>
            <consortium name="Wellcome Sanger Institute Data Sharing"/>
        </authorList>
    </citation>
    <scope>NUCLEOTIDE SEQUENCE [LARGE SCALE GENOMIC DNA]</scope>
</reference>
<comment type="catalytic activity">
    <reaction evidence="13">
        <text>1-hexadecanoyl-2-(5Z,8Z,11Z,14Z-eicosatetraenoyl)-sn-glycero-3-phosphocholine + H2O = 1-hexadecanoyl-sn-glycero-3-phosphocholine + (5Z,8Z,11Z,14Z)-eicosatetraenoate + H(+)</text>
        <dbReference type="Rhea" id="RHEA:40427"/>
        <dbReference type="ChEBI" id="CHEBI:15377"/>
        <dbReference type="ChEBI" id="CHEBI:15378"/>
        <dbReference type="ChEBI" id="CHEBI:32395"/>
        <dbReference type="ChEBI" id="CHEBI:72998"/>
        <dbReference type="ChEBI" id="CHEBI:73003"/>
    </reaction>
    <physiologicalReaction direction="left-to-right" evidence="13">
        <dbReference type="Rhea" id="RHEA:40428"/>
    </physiologicalReaction>
</comment>
<dbReference type="SUPFAM" id="SSF48619">
    <property type="entry name" value="Phospholipase A2, PLA2"/>
    <property type="match status" value="1"/>
</dbReference>
<dbReference type="SMART" id="SM00085">
    <property type="entry name" value="PA2c"/>
    <property type="match status" value="1"/>
</dbReference>
<keyword evidence="23" id="KW-1185">Reference proteome</keyword>
<dbReference type="InterPro" id="IPR001211">
    <property type="entry name" value="PLA2"/>
</dbReference>
<sequence length="163" mass="18572">MVCLLLCDEPPPSRMNTIQTVFLFGLCLSFAQCLDIHALNQFRNMILCVMPDSWPIFDYADYGCYCGKGGSGTPVDDLDRCCQVHDQCYSDAMQHPDCWPILDNPYTDLYHYSCDEKNKKVTCGSANNKCDMFICECDRKAAECFARSPRNPEHEHLPSDQCK</sequence>
<evidence type="ECO:0000256" key="11">
    <source>
        <dbReference type="ARBA" id="ARBA00048221"/>
    </source>
</evidence>
<accession>A0A8C5I0C2</accession>
<dbReference type="InterPro" id="IPR036444">
    <property type="entry name" value="PLipase_A2_dom_sf"/>
</dbReference>
<reference evidence="22" key="2">
    <citation type="submission" date="2025-08" db="UniProtKB">
        <authorList>
            <consortium name="Ensembl"/>
        </authorList>
    </citation>
    <scope>IDENTIFICATION</scope>
</reference>
<evidence type="ECO:0000256" key="13">
    <source>
        <dbReference type="ARBA" id="ARBA00048373"/>
    </source>
</evidence>
<feature type="domain" description="Phospholipase A2-like central" evidence="21">
    <location>
        <begin position="38"/>
        <end position="163"/>
    </location>
</feature>
<evidence type="ECO:0000256" key="1">
    <source>
        <dbReference type="ARBA" id="ARBA00004613"/>
    </source>
</evidence>
<evidence type="ECO:0000256" key="17">
    <source>
        <dbReference type="PIRSR" id="PIRSR601211-2"/>
    </source>
</evidence>
<keyword evidence="4 17" id="KW-0479">Metal-binding</keyword>
<feature type="active site" evidence="16">
    <location>
        <position position="138"/>
    </location>
</feature>
<evidence type="ECO:0000256" key="10">
    <source>
        <dbReference type="ARBA" id="ARBA00048015"/>
    </source>
</evidence>
<comment type="catalytic activity">
    <reaction evidence="9">
        <text>N,1-dihexadecanoyl-2-(9Z,12Z-octadecadienoyl)-sn-glycero-3-phosphoethanolamine + H2O = N,1-dihexadecanoyl-sn-glycero-3-phosphoethanolamine + (9Z,12Z)-octadecadienoate + H(+)</text>
        <dbReference type="Rhea" id="RHEA:56424"/>
        <dbReference type="ChEBI" id="CHEBI:15377"/>
        <dbReference type="ChEBI" id="CHEBI:15378"/>
        <dbReference type="ChEBI" id="CHEBI:30245"/>
        <dbReference type="ChEBI" id="CHEBI:85334"/>
        <dbReference type="ChEBI" id="CHEBI:85335"/>
    </reaction>
    <physiologicalReaction direction="left-to-right" evidence="9">
        <dbReference type="Rhea" id="RHEA:56425"/>
    </physiologicalReaction>
</comment>
<keyword evidence="7 20" id="KW-0443">Lipid metabolism</keyword>
<comment type="catalytic activity">
    <reaction evidence="15">
        <text>1-hexadecanoyl-2-(9Z,12Z-octadecadienoyl)-sn-glycero-3-phosphoethanolamine + H2O = 1-hexadecanoyl-sn-glycero-3-phosphoethanolamine + (9Z,12Z)-octadecadienoate + H(+)</text>
        <dbReference type="Rhea" id="RHEA:40815"/>
        <dbReference type="ChEBI" id="CHEBI:15377"/>
        <dbReference type="ChEBI" id="CHEBI:15378"/>
        <dbReference type="ChEBI" id="CHEBI:30245"/>
        <dbReference type="ChEBI" id="CHEBI:73004"/>
        <dbReference type="ChEBI" id="CHEBI:73008"/>
    </reaction>
    <physiologicalReaction direction="left-to-right" evidence="15">
        <dbReference type="Rhea" id="RHEA:40816"/>
    </physiologicalReaction>
</comment>
<dbReference type="InterPro" id="IPR033113">
    <property type="entry name" value="PLA2_histidine"/>
</dbReference>
<evidence type="ECO:0000256" key="19">
    <source>
        <dbReference type="RuleBase" id="RU003654"/>
    </source>
</evidence>
<evidence type="ECO:0000256" key="12">
    <source>
        <dbReference type="ARBA" id="ARBA00048227"/>
    </source>
</evidence>
<name>A0A8C5I0C2_GOUWI</name>
<evidence type="ECO:0000313" key="23">
    <source>
        <dbReference type="Proteomes" id="UP000694680"/>
    </source>
</evidence>
<dbReference type="PROSITE" id="PS00119">
    <property type="entry name" value="PA2_ASP"/>
    <property type="match status" value="1"/>
</dbReference>
<comment type="catalytic activity">
    <reaction evidence="12">
        <text>1,2-dihexadecanoyl-sn-glycero-3-phosphocholine + H2O = 1-hexadecanoyl-sn-glycero-3-phosphocholine + hexadecanoate + H(+)</text>
        <dbReference type="Rhea" id="RHEA:41223"/>
        <dbReference type="ChEBI" id="CHEBI:7896"/>
        <dbReference type="ChEBI" id="CHEBI:15377"/>
        <dbReference type="ChEBI" id="CHEBI:15378"/>
        <dbReference type="ChEBI" id="CHEBI:72998"/>
        <dbReference type="ChEBI" id="CHEBI:72999"/>
    </reaction>
    <physiologicalReaction direction="left-to-right" evidence="12">
        <dbReference type="Rhea" id="RHEA:41224"/>
    </physiologicalReaction>
</comment>
<feature type="disulfide bond" evidence="18">
    <location>
        <begin position="66"/>
        <end position="82"/>
    </location>
</feature>
<comment type="catalytic activity">
    <reaction evidence="20">
        <text>a 1,2-diacyl-sn-glycero-3-phosphocholine + H2O = a 1-acyl-sn-glycero-3-phosphocholine + a fatty acid + H(+)</text>
        <dbReference type="Rhea" id="RHEA:15801"/>
        <dbReference type="ChEBI" id="CHEBI:15377"/>
        <dbReference type="ChEBI" id="CHEBI:15378"/>
        <dbReference type="ChEBI" id="CHEBI:28868"/>
        <dbReference type="ChEBI" id="CHEBI:57643"/>
        <dbReference type="ChEBI" id="CHEBI:58168"/>
        <dbReference type="EC" id="3.1.1.4"/>
    </reaction>
</comment>
<dbReference type="GO" id="GO:0047498">
    <property type="term" value="F:calcium-dependent phospholipase A2 activity"/>
    <property type="evidence" value="ECO:0007669"/>
    <property type="project" value="TreeGrafter"/>
</dbReference>
<dbReference type="Pfam" id="PF00068">
    <property type="entry name" value="Phospholip_A2_1"/>
    <property type="match status" value="1"/>
</dbReference>
<evidence type="ECO:0000256" key="5">
    <source>
        <dbReference type="ARBA" id="ARBA00022801"/>
    </source>
</evidence>
<dbReference type="PANTHER" id="PTHR11716">
    <property type="entry name" value="PHOSPHOLIPASE A2 FAMILY MEMBER"/>
    <property type="match status" value="1"/>
</dbReference>
<dbReference type="EC" id="3.1.1.4" evidence="2 20"/>
<evidence type="ECO:0000256" key="20">
    <source>
        <dbReference type="RuleBase" id="RU361236"/>
    </source>
</evidence>
<dbReference type="Ensembl" id="ENSGWIT00000055395.1">
    <property type="protein sequence ID" value="ENSGWIP00000051311.1"/>
    <property type="gene ID" value="ENSGWIG00000024881.1"/>
</dbReference>
<comment type="similarity">
    <text evidence="19">Belongs to the phospholipase A2 family.</text>
</comment>
<evidence type="ECO:0000256" key="14">
    <source>
        <dbReference type="ARBA" id="ARBA00048699"/>
    </source>
</evidence>
<feature type="disulfide bond" evidence="18">
    <location>
        <begin position="81"/>
        <end position="144"/>
    </location>
</feature>